<accession>A0A6J2U862</accession>
<evidence type="ECO:0000313" key="2">
    <source>
        <dbReference type="Proteomes" id="UP000504634"/>
    </source>
</evidence>
<proteinExistence type="predicted"/>
<protein>
    <submittedName>
        <fullName evidence="3">Uncharacterized protein LOC115631540 isoform X2</fullName>
    </submittedName>
</protein>
<feature type="region of interest" description="Disordered" evidence="1">
    <location>
        <begin position="1"/>
        <end position="34"/>
    </location>
</feature>
<gene>
    <name evidence="3" type="primary">LOC115631540</name>
</gene>
<organism evidence="2 3">
    <name type="scientific">Drosophila lebanonensis</name>
    <name type="common">Fruit fly</name>
    <name type="synonym">Scaptodrosophila lebanonensis</name>
    <dbReference type="NCBI Taxonomy" id="7225"/>
    <lineage>
        <taxon>Eukaryota</taxon>
        <taxon>Metazoa</taxon>
        <taxon>Ecdysozoa</taxon>
        <taxon>Arthropoda</taxon>
        <taxon>Hexapoda</taxon>
        <taxon>Insecta</taxon>
        <taxon>Pterygota</taxon>
        <taxon>Neoptera</taxon>
        <taxon>Endopterygota</taxon>
        <taxon>Diptera</taxon>
        <taxon>Brachycera</taxon>
        <taxon>Muscomorpha</taxon>
        <taxon>Ephydroidea</taxon>
        <taxon>Drosophilidae</taxon>
        <taxon>Scaptodrosophila</taxon>
    </lineage>
</organism>
<reference evidence="3" key="1">
    <citation type="submission" date="2025-08" db="UniProtKB">
        <authorList>
            <consortium name="RefSeq"/>
        </authorList>
    </citation>
    <scope>IDENTIFICATION</scope>
    <source>
        <strain evidence="3">11010-0011.00</strain>
        <tissue evidence="3">Whole body</tissue>
    </source>
</reference>
<name>A0A6J2U862_DROLE</name>
<evidence type="ECO:0000313" key="3">
    <source>
        <dbReference type="RefSeq" id="XP_030384175.1"/>
    </source>
</evidence>
<dbReference type="AlphaFoldDB" id="A0A6J2U862"/>
<dbReference type="GeneID" id="115631540"/>
<dbReference type="Proteomes" id="UP000504634">
    <property type="component" value="Unplaced"/>
</dbReference>
<dbReference type="RefSeq" id="XP_030384175.1">
    <property type="nucleotide sequence ID" value="XM_030528315.1"/>
</dbReference>
<keyword evidence="2" id="KW-1185">Reference proteome</keyword>
<evidence type="ECO:0000256" key="1">
    <source>
        <dbReference type="SAM" id="MobiDB-lite"/>
    </source>
</evidence>
<feature type="compositionally biased region" description="Basic residues" evidence="1">
    <location>
        <begin position="11"/>
        <end position="31"/>
    </location>
</feature>
<sequence length="86" mass="9594">MPSKSSDTSQHKRQPSVKRRTTSRRVVRSKSTKASGAVNLNGQLIIQALQDLNRPASMVEVVRQLAIRTNATVHLAHSQRYTDRGD</sequence>